<dbReference type="AlphaFoldDB" id="A0A6G0YJM4"/>
<comment type="caution">
    <text evidence="7">The sequence shown here is derived from an EMBL/GenBank/DDBJ whole genome shotgun (WGS) entry which is preliminary data.</text>
</comment>
<feature type="domain" description="PPM-type phosphatase" evidence="6">
    <location>
        <begin position="112"/>
        <end position="450"/>
    </location>
</feature>
<name>A0A6G0YJM4_APHCR</name>
<gene>
    <name evidence="7" type="ORF">FWK35_00022414</name>
</gene>
<evidence type="ECO:0000256" key="5">
    <source>
        <dbReference type="SAM" id="Phobius"/>
    </source>
</evidence>
<keyword evidence="1" id="KW-0479">Metal-binding</keyword>
<evidence type="ECO:0000256" key="1">
    <source>
        <dbReference type="ARBA" id="ARBA00022723"/>
    </source>
</evidence>
<evidence type="ECO:0000256" key="4">
    <source>
        <dbReference type="RuleBase" id="RU003465"/>
    </source>
</evidence>
<dbReference type="PANTHER" id="PTHR47992">
    <property type="entry name" value="PROTEIN PHOSPHATASE"/>
    <property type="match status" value="1"/>
</dbReference>
<feature type="transmembrane region" description="Helical" evidence="5">
    <location>
        <begin position="51"/>
        <end position="69"/>
    </location>
</feature>
<dbReference type="SUPFAM" id="SSF81606">
    <property type="entry name" value="PP2C-like"/>
    <property type="match status" value="1"/>
</dbReference>
<evidence type="ECO:0000313" key="8">
    <source>
        <dbReference type="Proteomes" id="UP000478052"/>
    </source>
</evidence>
<dbReference type="GO" id="GO:0046872">
    <property type="term" value="F:metal ion binding"/>
    <property type="evidence" value="ECO:0007669"/>
    <property type="project" value="UniProtKB-KW"/>
</dbReference>
<accession>A0A6G0YJM4</accession>
<dbReference type="InterPro" id="IPR015655">
    <property type="entry name" value="PP2C"/>
</dbReference>
<keyword evidence="8" id="KW-1185">Reference proteome</keyword>
<dbReference type="Pfam" id="PF00481">
    <property type="entry name" value="PP2C"/>
    <property type="match status" value="2"/>
</dbReference>
<dbReference type="CDD" id="cd00143">
    <property type="entry name" value="PP2Cc"/>
    <property type="match status" value="1"/>
</dbReference>
<dbReference type="SMART" id="SM00332">
    <property type="entry name" value="PP2Cc"/>
    <property type="match status" value="1"/>
</dbReference>
<dbReference type="InterPro" id="IPR000222">
    <property type="entry name" value="PP2C_BS"/>
</dbReference>
<dbReference type="InterPro" id="IPR001932">
    <property type="entry name" value="PPM-type_phosphatase-like_dom"/>
</dbReference>
<dbReference type="OrthoDB" id="343114at2759"/>
<dbReference type="Gene3D" id="3.60.40.10">
    <property type="entry name" value="PPM-type phosphatase domain"/>
    <property type="match status" value="2"/>
</dbReference>
<proteinExistence type="inferred from homology"/>
<evidence type="ECO:0000259" key="6">
    <source>
        <dbReference type="PROSITE" id="PS51746"/>
    </source>
</evidence>
<keyword evidence="2 4" id="KW-0378">Hydrolase</keyword>
<evidence type="ECO:0000313" key="7">
    <source>
        <dbReference type="EMBL" id="KAF0757189.1"/>
    </source>
</evidence>
<comment type="similarity">
    <text evidence="4">Belongs to the PP2C family.</text>
</comment>
<dbReference type="GO" id="GO:0004722">
    <property type="term" value="F:protein serine/threonine phosphatase activity"/>
    <property type="evidence" value="ECO:0007669"/>
    <property type="project" value="InterPro"/>
</dbReference>
<protein>
    <submittedName>
        <fullName evidence="7">Protein phosphatase 1L</fullName>
    </submittedName>
</protein>
<dbReference type="Proteomes" id="UP000478052">
    <property type="component" value="Unassembled WGS sequence"/>
</dbReference>
<evidence type="ECO:0000256" key="3">
    <source>
        <dbReference type="ARBA" id="ARBA00022912"/>
    </source>
</evidence>
<evidence type="ECO:0000256" key="2">
    <source>
        <dbReference type="ARBA" id="ARBA00022801"/>
    </source>
</evidence>
<organism evidence="7 8">
    <name type="scientific">Aphis craccivora</name>
    <name type="common">Cowpea aphid</name>
    <dbReference type="NCBI Taxonomy" id="307492"/>
    <lineage>
        <taxon>Eukaryota</taxon>
        <taxon>Metazoa</taxon>
        <taxon>Ecdysozoa</taxon>
        <taxon>Arthropoda</taxon>
        <taxon>Hexapoda</taxon>
        <taxon>Insecta</taxon>
        <taxon>Pterygota</taxon>
        <taxon>Neoptera</taxon>
        <taxon>Paraneoptera</taxon>
        <taxon>Hemiptera</taxon>
        <taxon>Sternorrhyncha</taxon>
        <taxon>Aphidomorpha</taxon>
        <taxon>Aphidoidea</taxon>
        <taxon>Aphididae</taxon>
        <taxon>Aphidini</taxon>
        <taxon>Aphis</taxon>
        <taxon>Aphis</taxon>
    </lineage>
</organism>
<keyword evidence="5" id="KW-0812">Transmembrane</keyword>
<keyword evidence="5" id="KW-0472">Membrane</keyword>
<dbReference type="InterPro" id="IPR036457">
    <property type="entry name" value="PPM-type-like_dom_sf"/>
</dbReference>
<dbReference type="EMBL" id="VUJU01003652">
    <property type="protein sequence ID" value="KAF0757189.1"/>
    <property type="molecule type" value="Genomic_DNA"/>
</dbReference>
<reference evidence="7 8" key="1">
    <citation type="submission" date="2019-08" db="EMBL/GenBank/DDBJ databases">
        <title>Whole genome of Aphis craccivora.</title>
        <authorList>
            <person name="Voronova N.V."/>
            <person name="Shulinski R.S."/>
            <person name="Bandarenka Y.V."/>
            <person name="Zhorov D.G."/>
            <person name="Warner D."/>
        </authorList>
    </citation>
    <scope>NUCLEOTIDE SEQUENCE [LARGE SCALE GENOMIC DNA]</scope>
    <source>
        <strain evidence="7">180601</strain>
        <tissue evidence="7">Whole Body</tissue>
    </source>
</reference>
<keyword evidence="3 4" id="KW-0904">Protein phosphatase</keyword>
<dbReference type="PROSITE" id="PS51746">
    <property type="entry name" value="PPM_2"/>
    <property type="match status" value="1"/>
</dbReference>
<keyword evidence="5" id="KW-1133">Transmembrane helix</keyword>
<dbReference type="PROSITE" id="PS01032">
    <property type="entry name" value="PPM_1"/>
    <property type="match status" value="1"/>
</dbReference>
<sequence>MDDSVEDKIIYQVYLTHMKLLSSKLTLAKNKVNSYNNMWKYMQFYFTKPEVIFFLALILCLLFFSGNLFKSTNGFFKKINRSLSFIGFNDFQQLMVDEKDALTKNWKFNGKNVALYAIKGRRSQMEDRYVIKTNIMNTGISLFAIFDGHGGEFLCSPQLMKLFNSCEKRKFAADYATTHLMKNLTNKIIEVKKLLDERTNTTEELKTFNSNIPENLTPKMKTKIEEHTTTKTKPSNSADDSVINHNKLKQDSLSLIKDITTLKNVDDEIINPSSYLQRDGNINFSKILIDEVLAADKLLIEAAKLTYDIAGSTALIVLVEGTTLFVANVGDSRGMREKKRIAEAGGFISFNGVWRVAGVLATSRALGDYPLKEKQFVIANPDVLTFDLSHHDPQFIILASDGLWDTFTNEEAVECIKQHLDDSFHGAQYLTIQSYNRGSLDNITVLVIKFPPIWSKESQVVDHGGIKISKCQMVLNTLLNDPHNANWSQNAVNVINKH</sequence>